<name>A0ABW6IKQ4_9CYAN</name>
<gene>
    <name evidence="1" type="ORF">ACFVKH_19225</name>
</gene>
<keyword evidence="2" id="KW-1185">Reference proteome</keyword>
<evidence type="ECO:0000313" key="2">
    <source>
        <dbReference type="Proteomes" id="UP001600165"/>
    </source>
</evidence>
<comment type="caution">
    <text evidence="1">The sequence shown here is derived from an EMBL/GenBank/DDBJ whole genome shotgun (WGS) entry which is preliminary data.</text>
</comment>
<dbReference type="Proteomes" id="UP001600165">
    <property type="component" value="Unassembled WGS sequence"/>
</dbReference>
<evidence type="ECO:0000313" key="1">
    <source>
        <dbReference type="EMBL" id="MFE4108417.1"/>
    </source>
</evidence>
<organism evidence="1 2">
    <name type="scientific">Almyronema epifaneia S1</name>
    <dbReference type="NCBI Taxonomy" id="2991925"/>
    <lineage>
        <taxon>Bacteria</taxon>
        <taxon>Bacillati</taxon>
        <taxon>Cyanobacteriota</taxon>
        <taxon>Cyanophyceae</taxon>
        <taxon>Nodosilineales</taxon>
        <taxon>Nodosilineaceae</taxon>
        <taxon>Almyronema</taxon>
        <taxon>Almyronema epifaneia</taxon>
    </lineage>
</organism>
<dbReference type="EMBL" id="JBHZOL010000110">
    <property type="protein sequence ID" value="MFE4108417.1"/>
    <property type="molecule type" value="Genomic_DNA"/>
</dbReference>
<dbReference type="RefSeq" id="WP_377968048.1">
    <property type="nucleotide sequence ID" value="NZ_JBHZOL010000110.1"/>
</dbReference>
<proteinExistence type="predicted"/>
<reference evidence="1 2" key="1">
    <citation type="submission" date="2024-10" db="EMBL/GenBank/DDBJ databases">
        <authorList>
            <person name="Ratan Roy A."/>
            <person name="Morales Sandoval P.H."/>
            <person name="De Los Santos Villalobos S."/>
            <person name="Chakraborty S."/>
            <person name="Mukherjee J."/>
        </authorList>
    </citation>
    <scope>NUCLEOTIDE SEQUENCE [LARGE SCALE GENOMIC DNA]</scope>
    <source>
        <strain evidence="1 2">S1</strain>
    </source>
</reference>
<protein>
    <recommendedName>
        <fullName evidence="3">AbrB/MazE/SpoVT family DNA-binding domain-containing protein</fullName>
    </recommendedName>
</protein>
<evidence type="ECO:0008006" key="3">
    <source>
        <dbReference type="Google" id="ProtNLM"/>
    </source>
</evidence>
<sequence length="121" mass="13742">MKVRGIKRGNTIELIDQTINIPDGTEVMLIIEEQSAVSPEEYLEGLQILFAEPTSDDFIEAMKRVEHERQLSYELAQLNLRLQTSADDTPLTELIGSAPGSFATPEEADQFIRQERDAWDY</sequence>
<accession>A0ABW6IKQ4</accession>